<name>A0A8S9QZW9_BRACR</name>
<sequence>MTEQSNSPTSRPRLRRFSEVDSSFGERYHFRPQVPFESFNDRLQRSRMLLRNDVTTIGGYSRRHHNKEAAVGYRYLCLQSFVVKGSLHPKDSVLDDVFRIIDSIGWSYTVMHVHSFCPRVVREFISNKPYNDEGFNLNALLKPFQTLYRVCELNWLPGPDSDSMMKNRLRLLYDVANHKKISFGHLVYDQVIDMTRKTDWDTNLIFPNLIYQVLMLQKEVPLLPGDEEPIGKGLRIYGVSGDTSGPRGRRRLN</sequence>
<reference evidence="1" key="1">
    <citation type="submission" date="2019-12" db="EMBL/GenBank/DDBJ databases">
        <title>Genome sequencing and annotation of Brassica cretica.</title>
        <authorList>
            <person name="Studholme D.J."/>
            <person name="Sarris P."/>
        </authorList>
    </citation>
    <scope>NUCLEOTIDE SEQUENCE</scope>
    <source>
        <strain evidence="1">PFS-109/04</strain>
        <tissue evidence="1">Leaf</tissue>
    </source>
</reference>
<accession>A0A8S9QZW9</accession>
<organism evidence="1 2">
    <name type="scientific">Brassica cretica</name>
    <name type="common">Mustard</name>
    <dbReference type="NCBI Taxonomy" id="69181"/>
    <lineage>
        <taxon>Eukaryota</taxon>
        <taxon>Viridiplantae</taxon>
        <taxon>Streptophyta</taxon>
        <taxon>Embryophyta</taxon>
        <taxon>Tracheophyta</taxon>
        <taxon>Spermatophyta</taxon>
        <taxon>Magnoliopsida</taxon>
        <taxon>eudicotyledons</taxon>
        <taxon>Gunneridae</taxon>
        <taxon>Pentapetalae</taxon>
        <taxon>rosids</taxon>
        <taxon>malvids</taxon>
        <taxon>Brassicales</taxon>
        <taxon>Brassicaceae</taxon>
        <taxon>Brassiceae</taxon>
        <taxon>Brassica</taxon>
    </lineage>
</organism>
<proteinExistence type="predicted"/>
<comment type="caution">
    <text evidence="1">The sequence shown here is derived from an EMBL/GenBank/DDBJ whole genome shotgun (WGS) entry which is preliminary data.</text>
</comment>
<evidence type="ECO:0000313" key="1">
    <source>
        <dbReference type="EMBL" id="KAF3558494.1"/>
    </source>
</evidence>
<gene>
    <name evidence="1" type="ORF">F2Q69_00012539</name>
</gene>
<dbReference type="AlphaFoldDB" id="A0A8S9QZW9"/>
<dbReference type="Proteomes" id="UP000712600">
    <property type="component" value="Unassembled WGS sequence"/>
</dbReference>
<evidence type="ECO:0000313" key="2">
    <source>
        <dbReference type="Proteomes" id="UP000712600"/>
    </source>
</evidence>
<protein>
    <submittedName>
        <fullName evidence="1">Uncharacterized protein</fullName>
    </submittedName>
</protein>
<dbReference type="EMBL" id="QGKX02000996">
    <property type="protein sequence ID" value="KAF3558494.1"/>
    <property type="molecule type" value="Genomic_DNA"/>
</dbReference>